<dbReference type="EMBL" id="UZAL01041583">
    <property type="protein sequence ID" value="VDP78732.1"/>
    <property type="molecule type" value="Genomic_DNA"/>
</dbReference>
<name>A0A183PXG8_9TREM</name>
<accession>A0A183PXG8</accession>
<evidence type="ECO:0000256" key="1">
    <source>
        <dbReference type="SAM" id="MobiDB-lite"/>
    </source>
</evidence>
<protein>
    <submittedName>
        <fullName evidence="2">Uncharacterized protein</fullName>
    </submittedName>
</protein>
<organism evidence="2 3">
    <name type="scientific">Schistosoma mattheei</name>
    <dbReference type="NCBI Taxonomy" id="31246"/>
    <lineage>
        <taxon>Eukaryota</taxon>
        <taxon>Metazoa</taxon>
        <taxon>Spiralia</taxon>
        <taxon>Lophotrochozoa</taxon>
        <taxon>Platyhelminthes</taxon>
        <taxon>Trematoda</taxon>
        <taxon>Digenea</taxon>
        <taxon>Strigeidida</taxon>
        <taxon>Schistosomatoidea</taxon>
        <taxon>Schistosomatidae</taxon>
        <taxon>Schistosoma</taxon>
    </lineage>
</organism>
<dbReference type="Proteomes" id="UP000269396">
    <property type="component" value="Unassembled WGS sequence"/>
</dbReference>
<sequence>MKDVRTRRGAGIALNHYLVVEKMRLKLKKHRTTGETTTQGLNTVIIRNNDKLNEFKITLNNRFQALQDLLEEEKSTMEDNWKEIKKAVTSTCQEGLGHKKHHHKGWISIETLSKTRERKNTNTAINSSQTRTEQVKAQGEYTGINK</sequence>
<dbReference type="AlphaFoldDB" id="A0A183PXG8"/>
<feature type="compositionally biased region" description="Polar residues" evidence="1">
    <location>
        <begin position="121"/>
        <end position="132"/>
    </location>
</feature>
<proteinExistence type="predicted"/>
<keyword evidence="3" id="KW-1185">Reference proteome</keyword>
<reference evidence="2 3" key="1">
    <citation type="submission" date="2018-11" db="EMBL/GenBank/DDBJ databases">
        <authorList>
            <consortium name="Pathogen Informatics"/>
        </authorList>
    </citation>
    <scope>NUCLEOTIDE SEQUENCE [LARGE SCALE GENOMIC DNA]</scope>
    <source>
        <strain>Denwood</strain>
        <strain evidence="3">Zambia</strain>
    </source>
</reference>
<evidence type="ECO:0000313" key="3">
    <source>
        <dbReference type="Proteomes" id="UP000269396"/>
    </source>
</evidence>
<gene>
    <name evidence="2" type="ORF">SMTD_LOCUS19053</name>
</gene>
<feature type="region of interest" description="Disordered" evidence="1">
    <location>
        <begin position="119"/>
        <end position="146"/>
    </location>
</feature>
<evidence type="ECO:0000313" key="2">
    <source>
        <dbReference type="EMBL" id="VDP78732.1"/>
    </source>
</evidence>